<sequence>MHIENEWRNDAISQVGSNRFSFASCATISQYSEYSEETEIYWVEFTAIFNQKRKKGNRSPIQMYNILSDEIGLSPGTLAGFYHR</sequence>
<proteinExistence type="predicted"/>
<comment type="caution">
    <text evidence="1">The sequence shown here is derived from an EMBL/GenBank/DDBJ whole genome shotgun (WGS) entry which is preliminary data.</text>
</comment>
<evidence type="ECO:0000313" key="2">
    <source>
        <dbReference type="Proteomes" id="UP000234323"/>
    </source>
</evidence>
<organism evidence="1 2">
    <name type="scientific">Rhizophagus irregularis</name>
    <dbReference type="NCBI Taxonomy" id="588596"/>
    <lineage>
        <taxon>Eukaryota</taxon>
        <taxon>Fungi</taxon>
        <taxon>Fungi incertae sedis</taxon>
        <taxon>Mucoromycota</taxon>
        <taxon>Glomeromycotina</taxon>
        <taxon>Glomeromycetes</taxon>
        <taxon>Glomerales</taxon>
        <taxon>Glomeraceae</taxon>
        <taxon>Rhizophagus</taxon>
    </lineage>
</organism>
<protein>
    <submittedName>
        <fullName evidence="1">Uncharacterized protein</fullName>
    </submittedName>
</protein>
<dbReference type="AlphaFoldDB" id="A0A2I1GZ35"/>
<accession>A0A2I1GZ35</accession>
<dbReference type="EMBL" id="LLXI01001099">
    <property type="protein sequence ID" value="PKY51896.1"/>
    <property type="molecule type" value="Genomic_DNA"/>
</dbReference>
<gene>
    <name evidence="1" type="ORF">RhiirA4_469199</name>
</gene>
<reference evidence="1 2" key="1">
    <citation type="submission" date="2015-10" db="EMBL/GenBank/DDBJ databases">
        <title>Genome analyses suggest a sexual origin of heterokaryosis in a supposedly ancient asexual fungus.</title>
        <authorList>
            <person name="Ropars J."/>
            <person name="Sedzielewska K."/>
            <person name="Noel J."/>
            <person name="Charron P."/>
            <person name="Farinelli L."/>
            <person name="Marton T."/>
            <person name="Kruger M."/>
            <person name="Pelin A."/>
            <person name="Brachmann A."/>
            <person name="Corradi N."/>
        </authorList>
    </citation>
    <scope>NUCLEOTIDE SEQUENCE [LARGE SCALE GENOMIC DNA]</scope>
    <source>
        <strain evidence="1 2">A4</strain>
    </source>
</reference>
<evidence type="ECO:0000313" key="1">
    <source>
        <dbReference type="EMBL" id="PKY51896.1"/>
    </source>
</evidence>
<keyword evidence="2" id="KW-1185">Reference proteome</keyword>
<name>A0A2I1GZ35_9GLOM</name>
<dbReference type="VEuPathDB" id="FungiDB:FUN_005261"/>
<dbReference type="Proteomes" id="UP000234323">
    <property type="component" value="Unassembled WGS sequence"/>
</dbReference>
<dbReference type="VEuPathDB" id="FungiDB:RhiirA1_523593"/>